<accession>A0A974PU40</accession>
<dbReference type="Pfam" id="PF08592">
    <property type="entry name" value="Anthrone_oxy"/>
    <property type="match status" value="1"/>
</dbReference>
<organism evidence="2 3">
    <name type="scientific">Xanthobacter dioxanivorans</name>
    <dbReference type="NCBI Taxonomy" id="2528964"/>
    <lineage>
        <taxon>Bacteria</taxon>
        <taxon>Pseudomonadati</taxon>
        <taxon>Pseudomonadota</taxon>
        <taxon>Alphaproteobacteria</taxon>
        <taxon>Hyphomicrobiales</taxon>
        <taxon>Xanthobacteraceae</taxon>
        <taxon>Xanthobacter</taxon>
    </lineage>
</organism>
<gene>
    <name evidence="2" type="ORF">EZH22_02935</name>
</gene>
<keyword evidence="1" id="KW-1133">Transmembrane helix</keyword>
<dbReference type="PANTHER" id="PTHR36535:SF1">
    <property type="entry name" value="DUF1772 DOMAIN-CONTAINING PROTEIN"/>
    <property type="match status" value="1"/>
</dbReference>
<evidence type="ECO:0000313" key="2">
    <source>
        <dbReference type="EMBL" id="QRG09439.1"/>
    </source>
</evidence>
<dbReference type="InterPro" id="IPR013901">
    <property type="entry name" value="Anthrone_oxy"/>
</dbReference>
<keyword evidence="1" id="KW-0812">Transmembrane</keyword>
<sequence length="142" mass="15093">MVGHLALVVAALFTGAAVYINVAEQPARLALADAAALRQWKPAYKRGFAMQASLALAGAVLGAVAFAREGDWHWLAGGVLMLANWPYTLIGIMPTNRRLLATGETAAGPETRQLIENWGQLHMVRTGLGALATLVFLWAAVT</sequence>
<feature type="transmembrane region" description="Helical" evidence="1">
    <location>
        <begin position="48"/>
        <end position="67"/>
    </location>
</feature>
<dbReference type="AlphaFoldDB" id="A0A974PU40"/>
<name>A0A974PU40_9HYPH</name>
<dbReference type="Proteomes" id="UP000596427">
    <property type="component" value="Chromosome"/>
</dbReference>
<proteinExistence type="predicted"/>
<feature type="transmembrane region" description="Helical" evidence="1">
    <location>
        <begin position="122"/>
        <end position="141"/>
    </location>
</feature>
<evidence type="ECO:0000313" key="3">
    <source>
        <dbReference type="Proteomes" id="UP000596427"/>
    </source>
</evidence>
<keyword evidence="3" id="KW-1185">Reference proteome</keyword>
<feature type="transmembrane region" description="Helical" evidence="1">
    <location>
        <begin position="74"/>
        <end position="93"/>
    </location>
</feature>
<dbReference type="KEGG" id="xdi:EZH22_02935"/>
<protein>
    <submittedName>
        <fullName evidence="2">DUF1772 domain-containing protein</fullName>
    </submittedName>
</protein>
<evidence type="ECO:0000256" key="1">
    <source>
        <dbReference type="SAM" id="Phobius"/>
    </source>
</evidence>
<reference evidence="2 3" key="1">
    <citation type="submission" date="2020-10" db="EMBL/GenBank/DDBJ databases">
        <title>Degradation of 1,4-Dioxane by Xanthobacter sp. YN2, via a Novel Group-2 Soluble Di-Iron Monooxygenase.</title>
        <authorList>
            <person name="Ma F."/>
            <person name="Wang Y."/>
            <person name="Yang J."/>
            <person name="Guo H."/>
            <person name="Su D."/>
            <person name="Yu L."/>
        </authorList>
    </citation>
    <scope>NUCLEOTIDE SEQUENCE [LARGE SCALE GENOMIC DNA]</scope>
    <source>
        <strain evidence="2 3">YN2</strain>
    </source>
</reference>
<keyword evidence="1" id="KW-0472">Membrane</keyword>
<dbReference type="EMBL" id="CP063362">
    <property type="protein sequence ID" value="QRG09439.1"/>
    <property type="molecule type" value="Genomic_DNA"/>
</dbReference>
<dbReference type="PANTHER" id="PTHR36535">
    <property type="entry name" value="YALI0E30327P"/>
    <property type="match status" value="1"/>
</dbReference>